<dbReference type="STRING" id="133381.A0A2T9ZL93"/>
<dbReference type="Proteomes" id="UP000245609">
    <property type="component" value="Unassembled WGS sequence"/>
</dbReference>
<dbReference type="OrthoDB" id="5588846at2759"/>
<protein>
    <recommendedName>
        <fullName evidence="1">SPX domain-containing protein</fullName>
    </recommendedName>
</protein>
<evidence type="ECO:0000259" key="1">
    <source>
        <dbReference type="PROSITE" id="PS51382"/>
    </source>
</evidence>
<organism evidence="2 3">
    <name type="scientific">Smittium megazygosporum</name>
    <dbReference type="NCBI Taxonomy" id="133381"/>
    <lineage>
        <taxon>Eukaryota</taxon>
        <taxon>Fungi</taxon>
        <taxon>Fungi incertae sedis</taxon>
        <taxon>Zoopagomycota</taxon>
        <taxon>Kickxellomycotina</taxon>
        <taxon>Harpellomycetes</taxon>
        <taxon>Harpellales</taxon>
        <taxon>Legeriomycetaceae</taxon>
        <taxon>Smittium</taxon>
    </lineage>
</organism>
<sequence length="250" mass="29258">MKFSKYIKSKETEFPEQWRDYMFPYKAFKKDIKVIAQELTDKVNSVDDEDIPKCSELVVHSQPFYTLEIDLSSYTESDSEDSKSVFNVSVEKDNQGNITQTFINYKDRSIEIESEKMFLQDIAQVLDDINQFEKRIIQDFNTTLGSLKENLVDVTRFVKIVPMQQDYECPVCLGNNIMSRQSGNVNCPICRHEKAILGAQKSDVDKSMKNMIKLYFPKESRKRKTEIHRFENEQMAKSLGLHRQNNCIQM</sequence>
<accession>A0A2T9ZL93</accession>
<gene>
    <name evidence="2" type="ORF">BB560_000100</name>
</gene>
<proteinExistence type="predicted"/>
<evidence type="ECO:0000313" key="2">
    <source>
        <dbReference type="EMBL" id="PVV05386.1"/>
    </source>
</evidence>
<dbReference type="AlphaFoldDB" id="A0A2T9ZL93"/>
<evidence type="ECO:0000313" key="3">
    <source>
        <dbReference type="Proteomes" id="UP000245609"/>
    </source>
</evidence>
<dbReference type="EMBL" id="MBFS01000010">
    <property type="protein sequence ID" value="PVV05386.1"/>
    <property type="molecule type" value="Genomic_DNA"/>
</dbReference>
<dbReference type="InterPro" id="IPR004331">
    <property type="entry name" value="SPX_dom"/>
</dbReference>
<comment type="caution">
    <text evidence="2">The sequence shown here is derived from an EMBL/GenBank/DDBJ whole genome shotgun (WGS) entry which is preliminary data.</text>
</comment>
<dbReference type="PROSITE" id="PS51382">
    <property type="entry name" value="SPX"/>
    <property type="match status" value="1"/>
</dbReference>
<keyword evidence="3" id="KW-1185">Reference proteome</keyword>
<reference evidence="2 3" key="1">
    <citation type="journal article" date="2018" name="MBio">
        <title>Comparative Genomics Reveals the Core Gene Toolbox for the Fungus-Insect Symbiosis.</title>
        <authorList>
            <person name="Wang Y."/>
            <person name="Stata M."/>
            <person name="Wang W."/>
            <person name="Stajich J.E."/>
            <person name="White M.M."/>
            <person name="Moncalvo J.M."/>
        </authorList>
    </citation>
    <scope>NUCLEOTIDE SEQUENCE [LARGE SCALE GENOMIC DNA]</scope>
    <source>
        <strain evidence="2 3">SC-DP-2</strain>
    </source>
</reference>
<name>A0A2T9ZL93_9FUNG</name>
<feature type="domain" description="SPX" evidence="1">
    <location>
        <begin position="1"/>
        <end position="250"/>
    </location>
</feature>